<organism evidence="1 2">
    <name type="scientific">Heterobasidion irregulare (strain TC 32-1)</name>
    <dbReference type="NCBI Taxonomy" id="747525"/>
    <lineage>
        <taxon>Eukaryota</taxon>
        <taxon>Fungi</taxon>
        <taxon>Dikarya</taxon>
        <taxon>Basidiomycota</taxon>
        <taxon>Agaricomycotina</taxon>
        <taxon>Agaricomycetes</taxon>
        <taxon>Russulales</taxon>
        <taxon>Bondarzewiaceae</taxon>
        <taxon>Heterobasidion</taxon>
        <taxon>Heterobasidion annosum species complex</taxon>
    </lineage>
</organism>
<evidence type="ECO:0000313" key="1">
    <source>
        <dbReference type="EMBL" id="ETW75023.1"/>
    </source>
</evidence>
<dbReference type="RefSeq" id="XP_009553474.1">
    <property type="nucleotide sequence ID" value="XM_009555179.1"/>
</dbReference>
<accession>W4JNA3</accession>
<sequence>VKYGQTDPSAAECPLVGYGQSGEDCPYSVIVSILGTYLALFDIFSKLPKYLP</sequence>
<dbReference type="Proteomes" id="UP000030671">
    <property type="component" value="Unassembled WGS sequence"/>
</dbReference>
<dbReference type="KEGG" id="hir:HETIRDRAFT_332018"/>
<dbReference type="EMBL" id="KI925467">
    <property type="protein sequence ID" value="ETW75023.1"/>
    <property type="molecule type" value="Genomic_DNA"/>
</dbReference>
<name>W4JNA3_HETIT</name>
<protein>
    <submittedName>
        <fullName evidence="1">Uncharacterized protein</fullName>
    </submittedName>
</protein>
<dbReference type="HOGENOM" id="CLU_163763_1_0_1"/>
<proteinExistence type="predicted"/>
<dbReference type="GeneID" id="20671697"/>
<dbReference type="AlphaFoldDB" id="W4JNA3"/>
<dbReference type="InParanoid" id="W4JNA3"/>
<reference evidence="1 2" key="1">
    <citation type="journal article" date="2012" name="New Phytol.">
        <title>Insight into trade-off between wood decay and parasitism from the genome of a fungal forest pathogen.</title>
        <authorList>
            <person name="Olson A."/>
            <person name="Aerts A."/>
            <person name="Asiegbu F."/>
            <person name="Belbahri L."/>
            <person name="Bouzid O."/>
            <person name="Broberg A."/>
            <person name="Canback B."/>
            <person name="Coutinho P.M."/>
            <person name="Cullen D."/>
            <person name="Dalman K."/>
            <person name="Deflorio G."/>
            <person name="van Diepen L.T."/>
            <person name="Dunand C."/>
            <person name="Duplessis S."/>
            <person name="Durling M."/>
            <person name="Gonthier P."/>
            <person name="Grimwood J."/>
            <person name="Fossdal C.G."/>
            <person name="Hansson D."/>
            <person name="Henrissat B."/>
            <person name="Hietala A."/>
            <person name="Himmelstrand K."/>
            <person name="Hoffmeister D."/>
            <person name="Hogberg N."/>
            <person name="James T.Y."/>
            <person name="Karlsson M."/>
            <person name="Kohler A."/>
            <person name="Kues U."/>
            <person name="Lee Y.H."/>
            <person name="Lin Y.C."/>
            <person name="Lind M."/>
            <person name="Lindquist E."/>
            <person name="Lombard V."/>
            <person name="Lucas S."/>
            <person name="Lunden K."/>
            <person name="Morin E."/>
            <person name="Murat C."/>
            <person name="Park J."/>
            <person name="Raffaello T."/>
            <person name="Rouze P."/>
            <person name="Salamov A."/>
            <person name="Schmutz J."/>
            <person name="Solheim H."/>
            <person name="Stahlberg J."/>
            <person name="Velez H."/>
            <person name="de Vries R.P."/>
            <person name="Wiebenga A."/>
            <person name="Woodward S."/>
            <person name="Yakovlev I."/>
            <person name="Garbelotto M."/>
            <person name="Martin F."/>
            <person name="Grigoriev I.V."/>
            <person name="Stenlid J."/>
        </authorList>
    </citation>
    <scope>NUCLEOTIDE SEQUENCE [LARGE SCALE GENOMIC DNA]</scope>
    <source>
        <strain evidence="1 2">TC 32-1</strain>
    </source>
</reference>
<keyword evidence="2" id="KW-1185">Reference proteome</keyword>
<evidence type="ECO:0000313" key="2">
    <source>
        <dbReference type="Proteomes" id="UP000030671"/>
    </source>
</evidence>
<feature type="non-terminal residue" evidence="1">
    <location>
        <position position="1"/>
    </location>
</feature>
<gene>
    <name evidence="1" type="ORF">HETIRDRAFT_332018</name>
</gene>